<gene>
    <name evidence="6" type="ORF">GCM10009654_56890</name>
</gene>
<dbReference type="SUPFAM" id="SSF46689">
    <property type="entry name" value="Homeodomain-like"/>
    <property type="match status" value="2"/>
</dbReference>
<dbReference type="Pfam" id="PF02311">
    <property type="entry name" value="AraC_binding"/>
    <property type="match status" value="1"/>
</dbReference>
<accession>A0ABP4FMT6</accession>
<dbReference type="PANTHER" id="PTHR46796">
    <property type="entry name" value="HTH-TYPE TRANSCRIPTIONAL ACTIVATOR RHAS-RELATED"/>
    <property type="match status" value="1"/>
</dbReference>
<proteinExistence type="predicted"/>
<keyword evidence="2" id="KW-0238">DNA-binding</keyword>
<dbReference type="InterPro" id="IPR037923">
    <property type="entry name" value="HTH-like"/>
</dbReference>
<evidence type="ECO:0000256" key="3">
    <source>
        <dbReference type="ARBA" id="ARBA00023159"/>
    </source>
</evidence>
<evidence type="ECO:0000256" key="2">
    <source>
        <dbReference type="ARBA" id="ARBA00023125"/>
    </source>
</evidence>
<evidence type="ECO:0000313" key="6">
    <source>
        <dbReference type="EMBL" id="GAA1192159.1"/>
    </source>
</evidence>
<evidence type="ECO:0000259" key="5">
    <source>
        <dbReference type="PROSITE" id="PS01124"/>
    </source>
</evidence>
<dbReference type="InterPro" id="IPR050204">
    <property type="entry name" value="AraC_XylS_family_regulators"/>
</dbReference>
<keyword evidence="3" id="KW-0010">Activator</keyword>
<sequence length="289" mass="32142">MNSVENNPARTTAQWWEHLGAPLGGPWAPRARPGSGHVHCEPDWSWHLVLSDHDLWCVLDGNGRARLNGRDITLTAGCALMLRPGDEIDAQHDPRRLLTVAYQHYAHRDPGQGSTVDDFPRHLLPPRLVHLDDLPEVRRHLDGLARLGRRPGPDTSARTGAALAALLLEIHAQAARAAGDLPALMDRRIHDVVEWLTRHPAGRLDVHAAAASAELSADQFSRLFRRETGQSYRAYQVRVRIDRARELLAESGMTVTQVAALLGYADHRLFVRQFKEHTGIAPGAWKRSA</sequence>
<evidence type="ECO:0000256" key="4">
    <source>
        <dbReference type="ARBA" id="ARBA00023163"/>
    </source>
</evidence>
<evidence type="ECO:0000256" key="1">
    <source>
        <dbReference type="ARBA" id="ARBA00023015"/>
    </source>
</evidence>
<dbReference type="SUPFAM" id="SSF51215">
    <property type="entry name" value="Regulatory protein AraC"/>
    <property type="match status" value="1"/>
</dbReference>
<dbReference type="InterPro" id="IPR018060">
    <property type="entry name" value="HTH_AraC"/>
</dbReference>
<dbReference type="PROSITE" id="PS00041">
    <property type="entry name" value="HTH_ARAC_FAMILY_1"/>
    <property type="match status" value="1"/>
</dbReference>
<dbReference type="EMBL" id="BAAAKV010000066">
    <property type="protein sequence ID" value="GAA1192159.1"/>
    <property type="molecule type" value="Genomic_DNA"/>
</dbReference>
<comment type="caution">
    <text evidence="6">The sequence shown here is derived from an EMBL/GenBank/DDBJ whole genome shotgun (WGS) entry which is preliminary data.</text>
</comment>
<feature type="domain" description="HTH araC/xylS-type" evidence="5">
    <location>
        <begin position="190"/>
        <end position="288"/>
    </location>
</feature>
<dbReference type="SMART" id="SM00342">
    <property type="entry name" value="HTH_ARAC"/>
    <property type="match status" value="1"/>
</dbReference>
<dbReference type="InterPro" id="IPR003313">
    <property type="entry name" value="AraC-bd"/>
</dbReference>
<keyword evidence="7" id="KW-1185">Reference proteome</keyword>
<dbReference type="PROSITE" id="PS01124">
    <property type="entry name" value="HTH_ARAC_FAMILY_2"/>
    <property type="match status" value="1"/>
</dbReference>
<protein>
    <submittedName>
        <fullName evidence="6">AraC family transcriptional regulator</fullName>
    </submittedName>
</protein>
<name>A0ABP4FMT6_9ACTN</name>
<dbReference type="RefSeq" id="WP_344282696.1">
    <property type="nucleotide sequence ID" value="NZ_BAAAKV010000066.1"/>
</dbReference>
<dbReference type="InterPro" id="IPR018062">
    <property type="entry name" value="HTH_AraC-typ_CS"/>
</dbReference>
<reference evidence="7" key="1">
    <citation type="journal article" date="2019" name="Int. J. Syst. Evol. Microbiol.">
        <title>The Global Catalogue of Microorganisms (GCM) 10K type strain sequencing project: providing services to taxonomists for standard genome sequencing and annotation.</title>
        <authorList>
            <consortium name="The Broad Institute Genomics Platform"/>
            <consortium name="The Broad Institute Genome Sequencing Center for Infectious Disease"/>
            <person name="Wu L."/>
            <person name="Ma J."/>
        </authorList>
    </citation>
    <scope>NUCLEOTIDE SEQUENCE [LARGE SCALE GENOMIC DNA]</scope>
    <source>
        <strain evidence="7">JCM 12696</strain>
    </source>
</reference>
<organism evidence="6 7">
    <name type="scientific">Streptomyces hebeiensis</name>
    <dbReference type="NCBI Taxonomy" id="229486"/>
    <lineage>
        <taxon>Bacteria</taxon>
        <taxon>Bacillati</taxon>
        <taxon>Actinomycetota</taxon>
        <taxon>Actinomycetes</taxon>
        <taxon>Kitasatosporales</taxon>
        <taxon>Streptomycetaceae</taxon>
        <taxon>Streptomyces</taxon>
    </lineage>
</organism>
<keyword evidence="4" id="KW-0804">Transcription</keyword>
<dbReference type="Gene3D" id="1.10.10.60">
    <property type="entry name" value="Homeodomain-like"/>
    <property type="match status" value="1"/>
</dbReference>
<dbReference type="InterPro" id="IPR009057">
    <property type="entry name" value="Homeodomain-like_sf"/>
</dbReference>
<keyword evidence="1" id="KW-0805">Transcription regulation</keyword>
<dbReference type="Proteomes" id="UP001501371">
    <property type="component" value="Unassembled WGS sequence"/>
</dbReference>
<dbReference type="Pfam" id="PF12833">
    <property type="entry name" value="HTH_18"/>
    <property type="match status" value="1"/>
</dbReference>
<evidence type="ECO:0000313" key="7">
    <source>
        <dbReference type="Proteomes" id="UP001501371"/>
    </source>
</evidence>